<evidence type="ECO:0000313" key="1">
    <source>
        <dbReference type="EMBL" id="OQB40521.1"/>
    </source>
</evidence>
<name>A0A1V5ZJY9_9BACT</name>
<reference evidence="1" key="1">
    <citation type="submission" date="2017-02" db="EMBL/GenBank/DDBJ databases">
        <title>Delving into the versatile metabolic prowess of the omnipresent phylum Bacteroidetes.</title>
        <authorList>
            <person name="Nobu M.K."/>
            <person name="Mei R."/>
            <person name="Narihiro T."/>
            <person name="Kuroda K."/>
            <person name="Liu W.-T."/>
        </authorList>
    </citation>
    <scope>NUCLEOTIDE SEQUENCE</scope>
    <source>
        <strain evidence="1">ADurb.Bin160</strain>
    </source>
</reference>
<dbReference type="EMBL" id="MWDB01000041">
    <property type="protein sequence ID" value="OQB40521.1"/>
    <property type="molecule type" value="Genomic_DNA"/>
</dbReference>
<protein>
    <submittedName>
        <fullName evidence="1">Uncharacterized protein</fullName>
    </submittedName>
</protein>
<gene>
    <name evidence="1" type="ORF">BWY04_01321</name>
</gene>
<sequence length="60" mass="6650">MEINTNVAGILEKDAVNIDNKTESIVPKNELSIESSLETVMPKDVKELNVLVAQNIVERL</sequence>
<accession>A0A1V5ZJY9</accession>
<comment type="caution">
    <text evidence="1">The sequence shown here is derived from an EMBL/GenBank/DDBJ whole genome shotgun (WGS) entry which is preliminary data.</text>
</comment>
<dbReference type="AlphaFoldDB" id="A0A1V5ZJY9"/>
<dbReference type="Proteomes" id="UP000485621">
    <property type="component" value="Unassembled WGS sequence"/>
</dbReference>
<proteinExistence type="predicted"/>
<organism evidence="1">
    <name type="scientific">candidate division CPR1 bacterium ADurb.Bin160</name>
    <dbReference type="NCBI Taxonomy" id="1852826"/>
    <lineage>
        <taxon>Bacteria</taxon>
        <taxon>candidate division CPR1</taxon>
    </lineage>
</organism>